<name>A0A1Q5UIX8_9EURO</name>
<organism evidence="1 2">
    <name type="scientific">Penicillium subrubescens</name>
    <dbReference type="NCBI Taxonomy" id="1316194"/>
    <lineage>
        <taxon>Eukaryota</taxon>
        <taxon>Fungi</taxon>
        <taxon>Dikarya</taxon>
        <taxon>Ascomycota</taxon>
        <taxon>Pezizomycotina</taxon>
        <taxon>Eurotiomycetes</taxon>
        <taxon>Eurotiomycetidae</taxon>
        <taxon>Eurotiales</taxon>
        <taxon>Aspergillaceae</taxon>
        <taxon>Penicillium</taxon>
    </lineage>
</organism>
<dbReference type="EMBL" id="MNBE01000218">
    <property type="protein sequence ID" value="OKP12430.1"/>
    <property type="molecule type" value="Genomic_DNA"/>
</dbReference>
<evidence type="ECO:0000313" key="2">
    <source>
        <dbReference type="Proteomes" id="UP000186955"/>
    </source>
</evidence>
<gene>
    <name evidence="1" type="ORF">PENSUB_1933</name>
</gene>
<protein>
    <submittedName>
        <fullName evidence="1">Uncharacterized protein</fullName>
    </submittedName>
</protein>
<sequence length="56" mass="6260">MTSNHDTDTSEDDGLMAQANEQLQRELLQSQKATLLTYRAPRRVVPLGISPGYVKD</sequence>
<keyword evidence="2" id="KW-1185">Reference proteome</keyword>
<evidence type="ECO:0000313" key="1">
    <source>
        <dbReference type="EMBL" id="OKP12430.1"/>
    </source>
</evidence>
<comment type="caution">
    <text evidence="1">The sequence shown here is derived from an EMBL/GenBank/DDBJ whole genome shotgun (WGS) entry which is preliminary data.</text>
</comment>
<reference evidence="1 2" key="1">
    <citation type="submission" date="2016-10" db="EMBL/GenBank/DDBJ databases">
        <title>Genome sequence of the ascomycete fungus Penicillium subrubescens.</title>
        <authorList>
            <person name="De Vries R.P."/>
            <person name="Peng M."/>
            <person name="Dilokpimol A."/>
            <person name="Hilden K."/>
            <person name="Makela M.R."/>
            <person name="Grigoriev I."/>
            <person name="Riley R."/>
            <person name="Granchi Z."/>
        </authorList>
    </citation>
    <scope>NUCLEOTIDE SEQUENCE [LARGE SCALE GENOMIC DNA]</scope>
    <source>
        <strain evidence="1 2">CBS 132785</strain>
    </source>
</reference>
<dbReference type="Proteomes" id="UP000186955">
    <property type="component" value="Unassembled WGS sequence"/>
</dbReference>
<proteinExistence type="predicted"/>
<dbReference type="AlphaFoldDB" id="A0A1Q5UIX8"/>
<accession>A0A1Q5UIX8</accession>